<dbReference type="AlphaFoldDB" id="A0A0B2V128"/>
<feature type="chain" id="PRO_5002095851" evidence="2">
    <location>
        <begin position="19"/>
        <end position="542"/>
    </location>
</feature>
<accession>A0A0B2V128</accession>
<evidence type="ECO:0000313" key="4">
    <source>
        <dbReference type="Proteomes" id="UP000031036"/>
    </source>
</evidence>
<sequence>MKSIVVWILLCTTPPTFTSYCGQSAVPYSFQVLPDGQPVLGCARPSCFGWTAEGERAADTAWFYRINKKQDGFLRKSDIGRLQKIRSGGTYVPQTSVLPDGQPVLGCARPSCFGWTAEGERAADTAWFYRINKKQDGFLRKSDIGRLQKIRSGGTYVPQTSDCDEAYRSSSCDGDDQWVGGIGPSTNASKEPLSLRCCKYDKLIEAQERSVVDVSLGQTVMGGEVTKNGRQYAFDYIANIKKFFGSSDRVSYVVIIRRFPCLPPFTEGKSKVDWRAKLLFEENAAADEHGQFEDGISKKNRPQRVDDTARLFHRRSLNGLTITPKRKVKVVYEDTPEYEKVIRKLKQQIMKEANDAQASAIIHRNRGSVRRFSSAMQRSSGTKIGLVSGPRDQRPIANTRNTFVDLQPQNINKQNVASFQSVASSWPRPGQLQSQMQPPQQLPQVVGINSQSQPLFRPVQQIAPLPFLPTFMQPQSLMTTAPSLSALFPQPTQQPILFGLPQQQQHTFWPLLQQPHLPAPLQAFQTNRVRNSRSVSSLAVMP</sequence>
<keyword evidence="2" id="KW-0732">Signal</keyword>
<keyword evidence="4" id="KW-1185">Reference proteome</keyword>
<reference evidence="3 4" key="1">
    <citation type="submission" date="2014-11" db="EMBL/GenBank/DDBJ databases">
        <title>Genetic blueprint of the zoonotic pathogen Toxocara canis.</title>
        <authorList>
            <person name="Zhu X.-Q."/>
            <person name="Korhonen P.K."/>
            <person name="Cai H."/>
            <person name="Young N.D."/>
            <person name="Nejsum P."/>
            <person name="von Samson-Himmelstjerna G."/>
            <person name="Boag P.R."/>
            <person name="Tan P."/>
            <person name="Li Q."/>
            <person name="Min J."/>
            <person name="Yang Y."/>
            <person name="Wang X."/>
            <person name="Fang X."/>
            <person name="Hall R.S."/>
            <person name="Hofmann A."/>
            <person name="Sternberg P.W."/>
            <person name="Jex A.R."/>
            <person name="Gasser R.B."/>
        </authorList>
    </citation>
    <scope>NUCLEOTIDE SEQUENCE [LARGE SCALE GENOMIC DNA]</scope>
    <source>
        <strain evidence="3">PN_DK_2014</strain>
    </source>
</reference>
<name>A0A0B2V128_TOXCA</name>
<dbReference type="InterPro" id="IPR052140">
    <property type="entry name" value="Dev_Signal_Hedgehog-like"/>
</dbReference>
<evidence type="ECO:0000256" key="2">
    <source>
        <dbReference type="SAM" id="SignalP"/>
    </source>
</evidence>
<evidence type="ECO:0000256" key="1">
    <source>
        <dbReference type="ARBA" id="ARBA00022473"/>
    </source>
</evidence>
<dbReference type="Proteomes" id="UP000031036">
    <property type="component" value="Unassembled WGS sequence"/>
</dbReference>
<dbReference type="STRING" id="6265.A0A0B2V128"/>
<dbReference type="PANTHER" id="PTHR46706">
    <property type="entry name" value="PROTEIN QUA-1-RELATED"/>
    <property type="match status" value="1"/>
</dbReference>
<comment type="caution">
    <text evidence="3">The sequence shown here is derived from an EMBL/GenBank/DDBJ whole genome shotgun (WGS) entry which is preliminary data.</text>
</comment>
<evidence type="ECO:0000313" key="3">
    <source>
        <dbReference type="EMBL" id="KHN75137.1"/>
    </source>
</evidence>
<protein>
    <submittedName>
        <fullName evidence="3">Warthog protein 8</fullName>
    </submittedName>
</protein>
<feature type="signal peptide" evidence="2">
    <location>
        <begin position="1"/>
        <end position="18"/>
    </location>
</feature>
<keyword evidence="1" id="KW-0217">Developmental protein</keyword>
<proteinExistence type="predicted"/>
<dbReference type="OrthoDB" id="5212at2759"/>
<dbReference type="EMBL" id="JPKZ01002780">
    <property type="protein sequence ID" value="KHN75137.1"/>
    <property type="molecule type" value="Genomic_DNA"/>
</dbReference>
<dbReference type="PANTHER" id="PTHR46706:SF12">
    <property type="entry name" value="PROTEIN QUA-1-RELATED"/>
    <property type="match status" value="1"/>
</dbReference>
<organism evidence="3 4">
    <name type="scientific">Toxocara canis</name>
    <name type="common">Canine roundworm</name>
    <dbReference type="NCBI Taxonomy" id="6265"/>
    <lineage>
        <taxon>Eukaryota</taxon>
        <taxon>Metazoa</taxon>
        <taxon>Ecdysozoa</taxon>
        <taxon>Nematoda</taxon>
        <taxon>Chromadorea</taxon>
        <taxon>Rhabditida</taxon>
        <taxon>Spirurina</taxon>
        <taxon>Ascaridomorpha</taxon>
        <taxon>Ascaridoidea</taxon>
        <taxon>Toxocaridae</taxon>
        <taxon>Toxocara</taxon>
    </lineage>
</organism>
<gene>
    <name evidence="3" type="primary">wrt-8</name>
    <name evidence="3" type="ORF">Tcan_04018</name>
</gene>